<dbReference type="SUPFAM" id="SSF143744">
    <property type="entry name" value="GlcG-like"/>
    <property type="match status" value="1"/>
</dbReference>
<dbReference type="OrthoDB" id="263920at2"/>
<evidence type="ECO:0000256" key="1">
    <source>
        <dbReference type="SAM" id="SignalP"/>
    </source>
</evidence>
<dbReference type="AlphaFoldDB" id="A0A6B8KIE9"/>
<proteinExistence type="predicted"/>
<sequence length="284" mass="27874">MIAATAAAGVSALAGSAQASTLPATCAGLSSTQAASFNSALKAALSQAVQSGINGGLGFNMWATVVANDGTVCAVAYSGASYTDQWLASRVISAQKSATANSLSLGAVGGASSNGKLALSTANLYSATRDGGSLFGLQFSNPVDPADAYHNADGSTPNAANFGTANDPLVGRPVGGVNVFGGGLALYNNSGAKVGAVGVSGDTSCTDHMIAWQVRHILAYDFLATGGIGGVAGLGGDTAHPDNIIFDIPNNSTGTVGGNGISTSGWGHPTCLNTPNPAKLPPVR</sequence>
<keyword evidence="1" id="KW-0732">Signal</keyword>
<feature type="chain" id="PRO_5025353118" description="Heme-binding protein" evidence="1">
    <location>
        <begin position="20"/>
        <end position="284"/>
    </location>
</feature>
<dbReference type="KEGG" id="mhey:H2LOC_018350"/>
<name>A0A6B8KIE9_9HYPH</name>
<feature type="signal peptide" evidence="1">
    <location>
        <begin position="1"/>
        <end position="19"/>
    </location>
</feature>
<reference evidence="2 3" key="1">
    <citation type="submission" date="2019-11" db="EMBL/GenBank/DDBJ databases">
        <title>The genome sequence of Methylocystis heyeri.</title>
        <authorList>
            <person name="Oshkin I.Y."/>
            <person name="Miroshnikov K."/>
            <person name="Dedysh S.N."/>
        </authorList>
    </citation>
    <scope>NUCLEOTIDE SEQUENCE [LARGE SCALE GENOMIC DNA]</scope>
    <source>
        <strain evidence="2 3">H2</strain>
    </source>
</reference>
<accession>A0A6B8KIE9</accession>
<organism evidence="2 3">
    <name type="scientific">Methylocystis heyeri</name>
    <dbReference type="NCBI Taxonomy" id="391905"/>
    <lineage>
        <taxon>Bacteria</taxon>
        <taxon>Pseudomonadati</taxon>
        <taxon>Pseudomonadota</taxon>
        <taxon>Alphaproteobacteria</taxon>
        <taxon>Hyphomicrobiales</taxon>
        <taxon>Methylocystaceae</taxon>
        <taxon>Methylocystis</taxon>
    </lineage>
</organism>
<dbReference type="Gene3D" id="3.30.450.150">
    <property type="entry name" value="Haem-degrading domain"/>
    <property type="match status" value="1"/>
</dbReference>
<gene>
    <name evidence="2" type="ORF">H2LOC_018350</name>
</gene>
<dbReference type="EMBL" id="CP046052">
    <property type="protein sequence ID" value="QGM48154.1"/>
    <property type="molecule type" value="Genomic_DNA"/>
</dbReference>
<dbReference type="InterPro" id="IPR038084">
    <property type="entry name" value="PduO/GlcC-like_sf"/>
</dbReference>
<protein>
    <recommendedName>
        <fullName evidence="4">Heme-binding protein</fullName>
    </recommendedName>
</protein>
<evidence type="ECO:0000313" key="2">
    <source>
        <dbReference type="EMBL" id="QGM48154.1"/>
    </source>
</evidence>
<evidence type="ECO:0008006" key="4">
    <source>
        <dbReference type="Google" id="ProtNLM"/>
    </source>
</evidence>
<evidence type="ECO:0000313" key="3">
    <source>
        <dbReference type="Proteomes" id="UP000309061"/>
    </source>
</evidence>
<keyword evidence="3" id="KW-1185">Reference proteome</keyword>
<dbReference type="Proteomes" id="UP000309061">
    <property type="component" value="Chromosome"/>
</dbReference>